<dbReference type="PANTHER" id="PTHR10587">
    <property type="entry name" value="GLYCOSYL TRANSFERASE-RELATED"/>
    <property type="match status" value="1"/>
</dbReference>
<dbReference type="CDD" id="cd10959">
    <property type="entry name" value="CE4_NodB_like_3"/>
    <property type="match status" value="1"/>
</dbReference>
<dbReference type="Gene3D" id="3.20.20.370">
    <property type="entry name" value="Glycoside hydrolase/deacetylase"/>
    <property type="match status" value="1"/>
</dbReference>
<gene>
    <name evidence="2" type="primary">pgdA_2</name>
    <name evidence="2" type="ORF">CB4_01252</name>
</gene>
<sequence>MGKLLLDGLLVFVLLYAVIPGIMARMTGMGAFRKGHRVRGIALTFDDGPDPRYTPYLLDLLKKYNVKATFFVVGSKAEKHPAIIRRMQEEGHVIGIHNYVHRSNWVTNPWKLWQQIHHSADIIERITGQRPMYYRPPWGLFTIFDFIMGKEFFFVLWSAMAGDWRIQVDHNVLQKRILTCLHGGCVLVLHDSGETFGADHDAPLYMLKALEGVLQDDVSKTYSFVLINEMMGHTSKNSLMTQNRTGTCRHEAR</sequence>
<dbReference type="InterPro" id="IPR050248">
    <property type="entry name" value="Polysacc_deacetylase_ArnD"/>
</dbReference>
<evidence type="ECO:0000313" key="2">
    <source>
        <dbReference type="EMBL" id="BAU27083.1"/>
    </source>
</evidence>
<dbReference type="AlphaFoldDB" id="A0A0U4WE74"/>
<dbReference type="RefSeq" id="WP_096464141.1">
    <property type="nucleotide sequence ID" value="NZ_AP017312.1"/>
</dbReference>
<dbReference type="OrthoDB" id="2649545at2"/>
<name>A0A0U4WE74_9BACL</name>
<dbReference type="Proteomes" id="UP000217696">
    <property type="component" value="Chromosome"/>
</dbReference>
<protein>
    <submittedName>
        <fullName evidence="2">Peptidoglycan-N-acetylglucosamine deacetylase</fullName>
        <ecNumber evidence="2">3.5.1.104</ecNumber>
    </submittedName>
</protein>
<dbReference type="PROSITE" id="PS51677">
    <property type="entry name" value="NODB"/>
    <property type="match status" value="1"/>
</dbReference>
<evidence type="ECO:0000313" key="3">
    <source>
        <dbReference type="Proteomes" id="UP000217696"/>
    </source>
</evidence>
<reference evidence="2 3" key="1">
    <citation type="submission" date="2015-12" db="EMBL/GenBank/DDBJ databases">
        <title>Genome sequence of Aneurinibacillus soli.</title>
        <authorList>
            <person name="Lee J.S."/>
            <person name="Lee K.C."/>
            <person name="Kim K.K."/>
            <person name="Lee B.W."/>
        </authorList>
    </citation>
    <scope>NUCLEOTIDE SEQUENCE [LARGE SCALE GENOMIC DNA]</scope>
    <source>
        <strain evidence="2 3">CB4</strain>
    </source>
</reference>
<dbReference type="PANTHER" id="PTHR10587:SF137">
    <property type="entry name" value="4-DEOXY-4-FORMAMIDO-L-ARABINOSE-PHOSPHOUNDECAPRENOL DEFORMYLASE ARND-RELATED"/>
    <property type="match status" value="1"/>
</dbReference>
<proteinExistence type="predicted"/>
<evidence type="ECO:0000259" key="1">
    <source>
        <dbReference type="PROSITE" id="PS51677"/>
    </source>
</evidence>
<dbReference type="Pfam" id="PF01522">
    <property type="entry name" value="Polysacc_deac_1"/>
    <property type="match status" value="1"/>
</dbReference>
<keyword evidence="2" id="KW-0378">Hydrolase</keyword>
<dbReference type="InterPro" id="IPR011330">
    <property type="entry name" value="Glyco_hydro/deAcase_b/a-brl"/>
</dbReference>
<dbReference type="EMBL" id="AP017312">
    <property type="protein sequence ID" value="BAU27083.1"/>
    <property type="molecule type" value="Genomic_DNA"/>
</dbReference>
<accession>A0A0U4WE74</accession>
<dbReference type="KEGG" id="asoc:CB4_01252"/>
<organism evidence="2 3">
    <name type="scientific">Aneurinibacillus soli</name>
    <dbReference type="NCBI Taxonomy" id="1500254"/>
    <lineage>
        <taxon>Bacteria</taxon>
        <taxon>Bacillati</taxon>
        <taxon>Bacillota</taxon>
        <taxon>Bacilli</taxon>
        <taxon>Bacillales</taxon>
        <taxon>Paenibacillaceae</taxon>
        <taxon>Aneurinibacillus group</taxon>
        <taxon>Aneurinibacillus</taxon>
    </lineage>
</organism>
<dbReference type="GO" id="GO:0016810">
    <property type="term" value="F:hydrolase activity, acting on carbon-nitrogen (but not peptide) bonds"/>
    <property type="evidence" value="ECO:0007669"/>
    <property type="project" value="InterPro"/>
</dbReference>
<dbReference type="SUPFAM" id="SSF88713">
    <property type="entry name" value="Glycoside hydrolase/deacetylase"/>
    <property type="match status" value="1"/>
</dbReference>
<dbReference type="InterPro" id="IPR002509">
    <property type="entry name" value="NODB_dom"/>
</dbReference>
<keyword evidence="3" id="KW-1185">Reference proteome</keyword>
<feature type="domain" description="NodB homology" evidence="1">
    <location>
        <begin position="39"/>
        <end position="225"/>
    </location>
</feature>
<dbReference type="EC" id="3.5.1.104" evidence="2"/>
<dbReference type="GO" id="GO:0005975">
    <property type="term" value="P:carbohydrate metabolic process"/>
    <property type="evidence" value="ECO:0007669"/>
    <property type="project" value="InterPro"/>
</dbReference>